<sequence>MNRPKYKSKLRRNTIIEEKNRSKLLNEHIKYSLKIKNKLSDVNRAKLNAAYEIENKQDQLSKVDDNDDLNRNFDHLKWREREYNRLKREYLDYIGNCKSNRTLDYIFQ</sequence>
<proteinExistence type="predicted"/>
<dbReference type="GeneID" id="39979077"/>
<dbReference type="InterPro" id="IPR009730">
    <property type="entry name" value="MFAP1_C"/>
</dbReference>
<protein>
    <recommendedName>
        <fullName evidence="1">Micro-fibrillar-associated protein 1 C-terminal domain-containing protein</fullName>
    </recommendedName>
</protein>
<evidence type="ECO:0000313" key="3">
    <source>
        <dbReference type="Proteomes" id="UP000186176"/>
    </source>
</evidence>
<comment type="caution">
    <text evidence="2">The sequence shown here is derived from an EMBL/GenBank/DDBJ whole genome shotgun (WGS) entry which is preliminary data.</text>
</comment>
<reference evidence="2 3" key="1">
    <citation type="submission" date="2016-10" db="EMBL/GenBank/DDBJ databases">
        <title>Reductive evolution of mitochondrial metabolism and differential evolution of invasion-related proteins in Cryptosporidium.</title>
        <authorList>
            <person name="Liu S."/>
            <person name="Roellig D.M."/>
            <person name="Guo Y."/>
            <person name="Li N."/>
            <person name="Frace M.A."/>
            <person name="Tang K."/>
            <person name="Zhang L."/>
            <person name="Feng Y."/>
            <person name="Xiao L."/>
        </authorList>
    </citation>
    <scope>NUCLEOTIDE SEQUENCE [LARGE SCALE GENOMIC DNA]</scope>
    <source>
        <strain evidence="2">39726</strain>
    </source>
</reference>
<dbReference type="RefSeq" id="XP_028874419.1">
    <property type="nucleotide sequence ID" value="XM_029019298.1"/>
</dbReference>
<dbReference type="AlphaFoldDB" id="A0A1J4MGB3"/>
<feature type="domain" description="Micro-fibrillar-associated protein 1 C-terminal" evidence="1">
    <location>
        <begin position="2"/>
        <end position="91"/>
    </location>
</feature>
<evidence type="ECO:0000313" key="2">
    <source>
        <dbReference type="EMBL" id="OII73055.1"/>
    </source>
</evidence>
<evidence type="ECO:0000259" key="1">
    <source>
        <dbReference type="Pfam" id="PF06991"/>
    </source>
</evidence>
<dbReference type="Pfam" id="PF06991">
    <property type="entry name" value="MFAP1"/>
    <property type="match status" value="1"/>
</dbReference>
<keyword evidence="3" id="KW-1185">Reference proteome</keyword>
<name>A0A1J4MGB3_9CRYT</name>
<gene>
    <name evidence="2" type="ORF">cubi_02286</name>
</gene>
<organism evidence="2 3">
    <name type="scientific">Cryptosporidium ubiquitum</name>
    <dbReference type="NCBI Taxonomy" id="857276"/>
    <lineage>
        <taxon>Eukaryota</taxon>
        <taxon>Sar</taxon>
        <taxon>Alveolata</taxon>
        <taxon>Apicomplexa</taxon>
        <taxon>Conoidasida</taxon>
        <taxon>Coccidia</taxon>
        <taxon>Eucoccidiorida</taxon>
        <taxon>Eimeriorina</taxon>
        <taxon>Cryptosporidiidae</taxon>
        <taxon>Cryptosporidium</taxon>
    </lineage>
</organism>
<dbReference type="Proteomes" id="UP000186176">
    <property type="component" value="Unassembled WGS sequence"/>
</dbReference>
<accession>A0A1J4MGB3</accession>
<dbReference type="OrthoDB" id="339751at2759"/>
<dbReference type="VEuPathDB" id="CryptoDB:cubi_02286"/>
<dbReference type="EMBL" id="LRBP01000017">
    <property type="protein sequence ID" value="OII73055.1"/>
    <property type="molecule type" value="Genomic_DNA"/>
</dbReference>